<proteinExistence type="predicted"/>
<keyword evidence="2" id="KW-0805">Transcription regulation</keyword>
<comment type="caution">
    <text evidence="8">The sequence shown here is derived from an EMBL/GenBank/DDBJ whole genome shotgun (WGS) entry which is preliminary data.</text>
</comment>
<evidence type="ECO:0000256" key="4">
    <source>
        <dbReference type="ARBA" id="ARBA00023163"/>
    </source>
</evidence>
<dbReference type="Pfam" id="PF00847">
    <property type="entry name" value="AP2"/>
    <property type="match status" value="1"/>
</dbReference>
<feature type="compositionally biased region" description="Low complexity" evidence="6">
    <location>
        <begin position="214"/>
        <end position="224"/>
    </location>
</feature>
<dbReference type="GO" id="GO:0009873">
    <property type="term" value="P:ethylene-activated signaling pathway"/>
    <property type="evidence" value="ECO:0007669"/>
    <property type="project" value="InterPro"/>
</dbReference>
<feature type="compositionally biased region" description="Low complexity" evidence="6">
    <location>
        <begin position="58"/>
        <end position="72"/>
    </location>
</feature>
<accession>A0A3L6DW05</accession>
<reference evidence="8" key="1">
    <citation type="journal article" date="2018" name="Nat. Genet.">
        <title>Extensive intraspecific gene order and gene structural variations between Mo17 and other maize genomes.</title>
        <authorList>
            <person name="Sun S."/>
            <person name="Zhou Y."/>
            <person name="Chen J."/>
            <person name="Shi J."/>
            <person name="Zhao H."/>
            <person name="Zhao H."/>
            <person name="Song W."/>
            <person name="Zhang M."/>
            <person name="Cui Y."/>
            <person name="Dong X."/>
            <person name="Liu H."/>
            <person name="Ma X."/>
            <person name="Jiao Y."/>
            <person name="Wang B."/>
            <person name="Wei X."/>
            <person name="Stein J.C."/>
            <person name="Glaubitz J.C."/>
            <person name="Lu F."/>
            <person name="Yu G."/>
            <person name="Liang C."/>
            <person name="Fengler K."/>
            <person name="Li B."/>
            <person name="Rafalski A."/>
            <person name="Schnable P.S."/>
            <person name="Ware D.H."/>
            <person name="Buckler E.S."/>
            <person name="Lai J."/>
        </authorList>
    </citation>
    <scope>NUCLEOTIDE SEQUENCE [LARGE SCALE GENOMIC DNA]</scope>
    <source>
        <tissue evidence="8">Seedling</tissue>
    </source>
</reference>
<feature type="region of interest" description="Disordered" evidence="6">
    <location>
        <begin position="198"/>
        <end position="230"/>
    </location>
</feature>
<dbReference type="SMART" id="SM00380">
    <property type="entry name" value="AP2"/>
    <property type="match status" value="1"/>
</dbReference>
<dbReference type="GO" id="GO:0005634">
    <property type="term" value="C:nucleus"/>
    <property type="evidence" value="ECO:0007669"/>
    <property type="project" value="UniProtKB-SubCell"/>
</dbReference>
<dbReference type="InterPro" id="IPR036955">
    <property type="entry name" value="AP2/ERF_dom_sf"/>
</dbReference>
<keyword evidence="4" id="KW-0804">Transcription</keyword>
<dbReference type="PROSITE" id="PS51032">
    <property type="entry name" value="AP2_ERF"/>
    <property type="match status" value="1"/>
</dbReference>
<evidence type="ECO:0000313" key="8">
    <source>
        <dbReference type="EMBL" id="PWZ12904.1"/>
    </source>
</evidence>
<evidence type="ECO:0000256" key="1">
    <source>
        <dbReference type="ARBA" id="ARBA00004123"/>
    </source>
</evidence>
<evidence type="ECO:0000256" key="3">
    <source>
        <dbReference type="ARBA" id="ARBA00023125"/>
    </source>
</evidence>
<dbReference type="AlphaFoldDB" id="A0A3L6DW05"/>
<gene>
    <name evidence="8" type="primary">ERF1B_5</name>
    <name evidence="8" type="ORF">Zm00014a_023027</name>
</gene>
<dbReference type="InterPro" id="IPR044808">
    <property type="entry name" value="ERF_plant"/>
</dbReference>
<feature type="compositionally biased region" description="Acidic residues" evidence="6">
    <location>
        <begin position="48"/>
        <end position="57"/>
    </location>
</feature>
<sequence length="257" mass="27631">MEHYDSYLCSGSMHSYGGVGGATDAALDAGGDDMQRLLNALMDDMAAESDSFSDDMEAASSESSSSACSANSQQEATRRPQQQPDGGHSNGSNKSSKKQHQQQPPAPYIGVRKRPWGKFAAEIRDSTRKGARVWLGTFDSPEAAAMAYDQAAFSVRGAAAVLNFPVERVQESLRALALSSASSAAGSPVLALKCRHSIRKRSPNKNKNKKQERQQQVAVAAAAPQQPPCPTSVVELEDLGADYLDELLRVSSEFHWQ</sequence>
<name>A0A3L6DW05_MAIZE</name>
<dbReference type="SUPFAM" id="SSF54171">
    <property type="entry name" value="DNA-binding domain"/>
    <property type="match status" value="1"/>
</dbReference>
<feature type="region of interest" description="Disordered" evidence="6">
    <location>
        <begin position="48"/>
        <end position="114"/>
    </location>
</feature>
<dbReference type="PRINTS" id="PR00367">
    <property type="entry name" value="ETHRSPELEMNT"/>
</dbReference>
<protein>
    <submittedName>
        <fullName evidence="8">Ethylene-responsive transcription factor 1B</fullName>
    </submittedName>
</protein>
<feature type="domain" description="AP2/ERF" evidence="7">
    <location>
        <begin position="107"/>
        <end position="165"/>
    </location>
</feature>
<organism evidence="8">
    <name type="scientific">Zea mays</name>
    <name type="common">Maize</name>
    <dbReference type="NCBI Taxonomy" id="4577"/>
    <lineage>
        <taxon>Eukaryota</taxon>
        <taxon>Viridiplantae</taxon>
        <taxon>Streptophyta</taxon>
        <taxon>Embryophyta</taxon>
        <taxon>Tracheophyta</taxon>
        <taxon>Spermatophyta</taxon>
        <taxon>Magnoliopsida</taxon>
        <taxon>Liliopsida</taxon>
        <taxon>Poales</taxon>
        <taxon>Poaceae</taxon>
        <taxon>PACMAD clade</taxon>
        <taxon>Panicoideae</taxon>
        <taxon>Andropogonodae</taxon>
        <taxon>Andropogoneae</taxon>
        <taxon>Tripsacinae</taxon>
        <taxon>Zea</taxon>
    </lineage>
</organism>
<dbReference type="PANTHER" id="PTHR31190">
    <property type="entry name" value="DNA-BINDING DOMAIN"/>
    <property type="match status" value="1"/>
</dbReference>
<dbReference type="Proteomes" id="UP000251960">
    <property type="component" value="Chromosome 7"/>
</dbReference>
<feature type="compositionally biased region" description="Polar residues" evidence="6">
    <location>
        <begin position="73"/>
        <end position="84"/>
    </location>
</feature>
<dbReference type="GO" id="GO:0003677">
    <property type="term" value="F:DNA binding"/>
    <property type="evidence" value="ECO:0007669"/>
    <property type="project" value="UniProtKB-KW"/>
</dbReference>
<dbReference type="ExpressionAtlas" id="A0A3L6DW05">
    <property type="expression patterns" value="baseline and differential"/>
</dbReference>
<dbReference type="FunFam" id="3.30.730.10:FF:000001">
    <property type="entry name" value="Ethylene-responsive transcription factor 2"/>
    <property type="match status" value="1"/>
</dbReference>
<feature type="compositionally biased region" description="Basic residues" evidence="6">
    <location>
        <begin position="198"/>
        <end position="210"/>
    </location>
</feature>
<evidence type="ECO:0000256" key="2">
    <source>
        <dbReference type="ARBA" id="ARBA00023015"/>
    </source>
</evidence>
<dbReference type="PANTHER" id="PTHR31190:SF34">
    <property type="entry name" value="OS09G0572000 PROTEIN"/>
    <property type="match status" value="1"/>
</dbReference>
<evidence type="ECO:0000256" key="6">
    <source>
        <dbReference type="SAM" id="MobiDB-lite"/>
    </source>
</evidence>
<dbReference type="InterPro" id="IPR001471">
    <property type="entry name" value="AP2/ERF_dom"/>
</dbReference>
<dbReference type="EMBL" id="NCVQ01000008">
    <property type="protein sequence ID" value="PWZ12904.1"/>
    <property type="molecule type" value="Genomic_DNA"/>
</dbReference>
<dbReference type="CDD" id="cd00018">
    <property type="entry name" value="AP2"/>
    <property type="match status" value="1"/>
</dbReference>
<keyword evidence="3" id="KW-0238">DNA-binding</keyword>
<keyword evidence="5" id="KW-0539">Nucleus</keyword>
<evidence type="ECO:0000256" key="5">
    <source>
        <dbReference type="ARBA" id="ARBA00023242"/>
    </source>
</evidence>
<evidence type="ECO:0000259" key="7">
    <source>
        <dbReference type="PROSITE" id="PS51032"/>
    </source>
</evidence>
<dbReference type="GO" id="GO:0003700">
    <property type="term" value="F:DNA-binding transcription factor activity"/>
    <property type="evidence" value="ECO:0007669"/>
    <property type="project" value="InterPro"/>
</dbReference>
<dbReference type="Gene3D" id="3.30.730.10">
    <property type="entry name" value="AP2/ERF domain"/>
    <property type="match status" value="1"/>
</dbReference>
<comment type="subcellular location">
    <subcellularLocation>
        <location evidence="1">Nucleus</location>
    </subcellularLocation>
</comment>
<dbReference type="InterPro" id="IPR016177">
    <property type="entry name" value="DNA-bd_dom_sf"/>
</dbReference>